<evidence type="ECO:0000313" key="2">
    <source>
        <dbReference type="EMBL" id="CAE7919942.1"/>
    </source>
</evidence>
<protein>
    <submittedName>
        <fullName evidence="2">Uncharacterized protein</fullName>
    </submittedName>
</protein>
<sequence>VLFMSQAYLVYAPSDLILSEPLGVSEVAKENPERLKSAINQPPDWIPVFESDDRLKHQKIICSYLLLAMALLFAAEFLQTVFLWRRARKPPEEALRPRWPTKWSLEALKFYVEDWLKYKAYLTRPGTELYWLQVNVLHAFEVTLQFLQLCTYGGFDVYNLKDIPAMDDRIVLFQACLVCSDLWLISINTFFGLLRCQVVSEVMVQSAYSSCTILALGGLVHRPSWTAVVNPEAFWQTFFTTAYAFLGARQALEALDLHSLQLL</sequence>
<keyword evidence="1" id="KW-0472">Membrane</keyword>
<reference evidence="2" key="1">
    <citation type="submission" date="2021-02" db="EMBL/GenBank/DDBJ databases">
        <authorList>
            <person name="Dougan E. K."/>
            <person name="Rhodes N."/>
            <person name="Thang M."/>
            <person name="Chan C."/>
        </authorList>
    </citation>
    <scope>NUCLEOTIDE SEQUENCE</scope>
</reference>
<dbReference type="OrthoDB" id="10476468at2759"/>
<proteinExistence type="predicted"/>
<comment type="caution">
    <text evidence="2">The sequence shown here is derived from an EMBL/GenBank/DDBJ whole genome shotgun (WGS) entry which is preliminary data.</text>
</comment>
<dbReference type="Proteomes" id="UP000601435">
    <property type="component" value="Unassembled WGS sequence"/>
</dbReference>
<gene>
    <name evidence="2" type="ORF">SNEC2469_LOCUS31654</name>
</gene>
<keyword evidence="3" id="KW-1185">Reference proteome</keyword>
<keyword evidence="1" id="KW-1133">Transmembrane helix</keyword>
<accession>A0A813BWR0</accession>
<dbReference type="EMBL" id="CAJNJA010077322">
    <property type="protein sequence ID" value="CAE7919942.1"/>
    <property type="molecule type" value="Genomic_DNA"/>
</dbReference>
<feature type="transmembrane region" description="Helical" evidence="1">
    <location>
        <begin position="64"/>
        <end position="84"/>
    </location>
</feature>
<dbReference type="AlphaFoldDB" id="A0A813BWR0"/>
<evidence type="ECO:0000256" key="1">
    <source>
        <dbReference type="SAM" id="Phobius"/>
    </source>
</evidence>
<keyword evidence="1" id="KW-0812">Transmembrane</keyword>
<feature type="non-terminal residue" evidence="2">
    <location>
        <position position="1"/>
    </location>
</feature>
<organism evidence="2 3">
    <name type="scientific">Symbiodinium necroappetens</name>
    <dbReference type="NCBI Taxonomy" id="1628268"/>
    <lineage>
        <taxon>Eukaryota</taxon>
        <taxon>Sar</taxon>
        <taxon>Alveolata</taxon>
        <taxon>Dinophyceae</taxon>
        <taxon>Suessiales</taxon>
        <taxon>Symbiodiniaceae</taxon>
        <taxon>Symbiodinium</taxon>
    </lineage>
</organism>
<evidence type="ECO:0000313" key="3">
    <source>
        <dbReference type="Proteomes" id="UP000601435"/>
    </source>
</evidence>
<feature type="non-terminal residue" evidence="2">
    <location>
        <position position="263"/>
    </location>
</feature>
<name>A0A813BWR0_9DINO</name>